<organism evidence="2 3">
    <name type="scientific">Alloscardovia omnicolens F0580</name>
    <dbReference type="NCBI Taxonomy" id="1321816"/>
    <lineage>
        <taxon>Bacteria</taxon>
        <taxon>Bacillati</taxon>
        <taxon>Actinomycetota</taxon>
        <taxon>Actinomycetes</taxon>
        <taxon>Bifidobacteriales</taxon>
        <taxon>Bifidobacteriaceae</taxon>
        <taxon>Alloscardovia</taxon>
    </lineage>
</organism>
<name>U1R873_9BIFI</name>
<dbReference type="HOGENOM" id="CLU_1259256_0_0_11"/>
<keyword evidence="1" id="KW-0472">Membrane</keyword>
<dbReference type="AlphaFoldDB" id="U1R873"/>
<accession>U1R873</accession>
<protein>
    <submittedName>
        <fullName evidence="2">Uncharacterized protein</fullName>
    </submittedName>
</protein>
<dbReference type="PATRIC" id="fig|1321816.3.peg.1375"/>
<gene>
    <name evidence="2" type="ORF">HMPREF9244_01559</name>
</gene>
<feature type="transmembrane region" description="Helical" evidence="1">
    <location>
        <begin position="6"/>
        <end position="24"/>
    </location>
</feature>
<keyword evidence="1" id="KW-0812">Transmembrane</keyword>
<dbReference type="EMBL" id="AWSI01000041">
    <property type="protein sequence ID" value="ERH29759.1"/>
    <property type="molecule type" value="Genomic_DNA"/>
</dbReference>
<comment type="caution">
    <text evidence="2">The sequence shown here is derived from an EMBL/GenBank/DDBJ whole genome shotgun (WGS) entry which is preliminary data.</text>
</comment>
<proteinExistence type="predicted"/>
<evidence type="ECO:0000313" key="3">
    <source>
        <dbReference type="Proteomes" id="UP000016519"/>
    </source>
</evidence>
<dbReference type="RefSeq" id="WP_021618670.1">
    <property type="nucleotide sequence ID" value="NZ_KE952646.1"/>
</dbReference>
<reference evidence="2 3" key="1">
    <citation type="submission" date="2013-08" db="EMBL/GenBank/DDBJ databases">
        <authorList>
            <person name="Weinstock G."/>
            <person name="Sodergren E."/>
            <person name="Wylie T."/>
            <person name="Fulton L."/>
            <person name="Fulton R."/>
            <person name="Fronick C."/>
            <person name="O'Laughlin M."/>
            <person name="Godfrey J."/>
            <person name="Miner T."/>
            <person name="Herter B."/>
            <person name="Appelbaum E."/>
            <person name="Cordes M."/>
            <person name="Lek S."/>
            <person name="Wollam A."/>
            <person name="Pepin K.H."/>
            <person name="Palsikar V.B."/>
            <person name="Mitreva M."/>
            <person name="Wilson R.K."/>
        </authorList>
    </citation>
    <scope>NUCLEOTIDE SEQUENCE [LARGE SCALE GENOMIC DNA]</scope>
    <source>
        <strain evidence="2 3">F0580</strain>
    </source>
</reference>
<evidence type="ECO:0000313" key="2">
    <source>
        <dbReference type="EMBL" id="ERH29759.1"/>
    </source>
</evidence>
<dbReference type="Proteomes" id="UP000016519">
    <property type="component" value="Unassembled WGS sequence"/>
</dbReference>
<keyword evidence="1" id="KW-1133">Transmembrane helix</keyword>
<sequence>MNNLNMVDWLTLIFSMLSVILAFWQIIRTEGMQPAEGISVAYQLKDISIETRARTLHITAQALTDMKIYAPQMVIMINGIRQPARENDKLTANMMSVENGETLEATIVQHENDEITIIIQCLESSPIRREPVAWGWKYTINTFNLNAYGSHPLLENSVWRWYPCSNLIHLLNQLLQHAHLHYRLPVGYWKKPKEQWNSLLPALEPSHDPANAHSPQQAE</sequence>
<evidence type="ECO:0000256" key="1">
    <source>
        <dbReference type="SAM" id="Phobius"/>
    </source>
</evidence>
<keyword evidence="3" id="KW-1185">Reference proteome</keyword>